<sequence>MKPSNLVTHNRPYSYPIIFLPFLSYFTFFLQYRLLPISKRRCMLL</sequence>
<feature type="transmembrane region" description="Helical" evidence="1">
    <location>
        <begin position="13"/>
        <end position="35"/>
    </location>
</feature>
<name>A0A1I7WK80_HETBA</name>
<evidence type="ECO:0000313" key="2">
    <source>
        <dbReference type="Proteomes" id="UP000095283"/>
    </source>
</evidence>
<dbReference type="Proteomes" id="UP000095283">
    <property type="component" value="Unplaced"/>
</dbReference>
<evidence type="ECO:0000313" key="3">
    <source>
        <dbReference type="WBParaSite" id="Hba_05439"/>
    </source>
</evidence>
<organism evidence="2 3">
    <name type="scientific">Heterorhabditis bacteriophora</name>
    <name type="common">Entomopathogenic nematode worm</name>
    <dbReference type="NCBI Taxonomy" id="37862"/>
    <lineage>
        <taxon>Eukaryota</taxon>
        <taxon>Metazoa</taxon>
        <taxon>Ecdysozoa</taxon>
        <taxon>Nematoda</taxon>
        <taxon>Chromadorea</taxon>
        <taxon>Rhabditida</taxon>
        <taxon>Rhabditina</taxon>
        <taxon>Rhabditomorpha</taxon>
        <taxon>Strongyloidea</taxon>
        <taxon>Heterorhabditidae</taxon>
        <taxon>Heterorhabditis</taxon>
    </lineage>
</organism>
<reference evidence="3" key="1">
    <citation type="submission" date="2016-11" db="UniProtKB">
        <authorList>
            <consortium name="WormBaseParasite"/>
        </authorList>
    </citation>
    <scope>IDENTIFICATION</scope>
</reference>
<dbReference type="AlphaFoldDB" id="A0A1I7WK80"/>
<keyword evidence="1" id="KW-0472">Membrane</keyword>
<keyword evidence="1" id="KW-1133">Transmembrane helix</keyword>
<dbReference type="WBParaSite" id="Hba_05439">
    <property type="protein sequence ID" value="Hba_05439"/>
    <property type="gene ID" value="Hba_05439"/>
</dbReference>
<protein>
    <submittedName>
        <fullName evidence="3">Uncharacterized protein</fullName>
    </submittedName>
</protein>
<accession>A0A1I7WK80</accession>
<evidence type="ECO:0000256" key="1">
    <source>
        <dbReference type="SAM" id="Phobius"/>
    </source>
</evidence>
<proteinExistence type="predicted"/>
<keyword evidence="2" id="KW-1185">Reference proteome</keyword>
<keyword evidence="1" id="KW-0812">Transmembrane</keyword>